<keyword evidence="1" id="KW-0472">Membrane</keyword>
<protein>
    <submittedName>
        <fullName evidence="2">Membrane protein</fullName>
    </submittedName>
</protein>
<dbReference type="EMBL" id="BSDY01000008">
    <property type="protein sequence ID" value="GLI56531.1"/>
    <property type="molecule type" value="Genomic_DNA"/>
</dbReference>
<dbReference type="Proteomes" id="UP001144471">
    <property type="component" value="Unassembled WGS sequence"/>
</dbReference>
<reference evidence="2" key="1">
    <citation type="submission" date="2022-12" db="EMBL/GenBank/DDBJ databases">
        <title>Reference genome sequencing for broad-spectrum identification of bacterial and archaeal isolates by mass spectrometry.</title>
        <authorList>
            <person name="Sekiguchi Y."/>
            <person name="Tourlousse D.M."/>
        </authorList>
    </citation>
    <scope>NUCLEOTIDE SEQUENCE</scope>
    <source>
        <strain evidence="2">10succ1</strain>
    </source>
</reference>
<feature type="transmembrane region" description="Helical" evidence="1">
    <location>
        <begin position="67"/>
        <end position="87"/>
    </location>
</feature>
<dbReference type="Pfam" id="PF11026">
    <property type="entry name" value="DUF2721"/>
    <property type="match status" value="1"/>
</dbReference>
<evidence type="ECO:0000313" key="2">
    <source>
        <dbReference type="EMBL" id="GLI56531.1"/>
    </source>
</evidence>
<keyword evidence="1" id="KW-0812">Transmembrane</keyword>
<feature type="transmembrane region" description="Helical" evidence="1">
    <location>
        <begin position="93"/>
        <end position="113"/>
    </location>
</feature>
<name>A0A9W6GMI0_9FUSO</name>
<dbReference type="RefSeq" id="WP_281835737.1">
    <property type="nucleotide sequence ID" value="NZ_BSDY01000008.1"/>
</dbReference>
<dbReference type="AlphaFoldDB" id="A0A9W6GMI0"/>
<accession>A0A9W6GMI0</accession>
<sequence>MKLTLTTPALLFSTVSLLMVAYTTRFMGLAGLIRVLHERKKESEPGDKNLQLQLELLRRRVQLIKNMQILGVMALILSITSIAFLFFEKLILGEVAFMISLLLLLGSLILSVIEIYDSVKALEVQLDECRGCKCKV</sequence>
<proteinExistence type="predicted"/>
<evidence type="ECO:0000313" key="3">
    <source>
        <dbReference type="Proteomes" id="UP001144471"/>
    </source>
</evidence>
<evidence type="ECO:0000256" key="1">
    <source>
        <dbReference type="SAM" id="Phobius"/>
    </source>
</evidence>
<gene>
    <name evidence="2" type="ORF">PM10SUCC1_20450</name>
</gene>
<comment type="caution">
    <text evidence="2">The sequence shown here is derived from an EMBL/GenBank/DDBJ whole genome shotgun (WGS) entry which is preliminary data.</text>
</comment>
<feature type="transmembrane region" description="Helical" evidence="1">
    <location>
        <begin position="12"/>
        <end position="33"/>
    </location>
</feature>
<keyword evidence="3" id="KW-1185">Reference proteome</keyword>
<keyword evidence="1" id="KW-1133">Transmembrane helix</keyword>
<organism evidence="2 3">
    <name type="scientific">Propionigenium maris DSM 9537</name>
    <dbReference type="NCBI Taxonomy" id="1123000"/>
    <lineage>
        <taxon>Bacteria</taxon>
        <taxon>Fusobacteriati</taxon>
        <taxon>Fusobacteriota</taxon>
        <taxon>Fusobacteriia</taxon>
        <taxon>Fusobacteriales</taxon>
        <taxon>Fusobacteriaceae</taxon>
        <taxon>Propionigenium</taxon>
    </lineage>
</organism>
<dbReference type="InterPro" id="IPR021279">
    <property type="entry name" value="DUF2721"/>
</dbReference>